<evidence type="ECO:0000256" key="2">
    <source>
        <dbReference type="SAM" id="Phobius"/>
    </source>
</evidence>
<evidence type="ECO:0000313" key="3">
    <source>
        <dbReference type="EMBL" id="KAL1376156.1"/>
    </source>
</evidence>
<gene>
    <name evidence="3" type="ORF">pipiens_017057</name>
</gene>
<keyword evidence="4" id="KW-1185">Reference proteome</keyword>
<accession>A0ABD1CII9</accession>
<feature type="region of interest" description="Disordered" evidence="1">
    <location>
        <begin position="13"/>
        <end position="36"/>
    </location>
</feature>
<reference evidence="3 4" key="1">
    <citation type="submission" date="2024-05" db="EMBL/GenBank/DDBJ databases">
        <title>Culex pipiens pipiens assembly and annotation.</title>
        <authorList>
            <person name="Alout H."/>
            <person name="Durand T."/>
        </authorList>
    </citation>
    <scope>NUCLEOTIDE SEQUENCE [LARGE SCALE GENOMIC DNA]</scope>
    <source>
        <strain evidence="3">HA-2024</strain>
        <tissue evidence="3">Whole body</tissue>
    </source>
</reference>
<keyword evidence="2" id="KW-1133">Transmembrane helix</keyword>
<name>A0ABD1CII9_CULPP</name>
<dbReference type="AlphaFoldDB" id="A0ABD1CII9"/>
<feature type="compositionally biased region" description="Low complexity" evidence="1">
    <location>
        <begin position="23"/>
        <end position="36"/>
    </location>
</feature>
<evidence type="ECO:0000313" key="4">
    <source>
        <dbReference type="Proteomes" id="UP001562425"/>
    </source>
</evidence>
<feature type="transmembrane region" description="Helical" evidence="2">
    <location>
        <begin position="45"/>
        <end position="65"/>
    </location>
</feature>
<dbReference type="EMBL" id="JBEHCU010011883">
    <property type="protein sequence ID" value="KAL1376156.1"/>
    <property type="molecule type" value="Genomic_DNA"/>
</dbReference>
<organism evidence="3 4">
    <name type="scientific">Culex pipiens pipiens</name>
    <name type="common">Northern house mosquito</name>
    <dbReference type="NCBI Taxonomy" id="38569"/>
    <lineage>
        <taxon>Eukaryota</taxon>
        <taxon>Metazoa</taxon>
        <taxon>Ecdysozoa</taxon>
        <taxon>Arthropoda</taxon>
        <taxon>Hexapoda</taxon>
        <taxon>Insecta</taxon>
        <taxon>Pterygota</taxon>
        <taxon>Neoptera</taxon>
        <taxon>Endopterygota</taxon>
        <taxon>Diptera</taxon>
        <taxon>Nematocera</taxon>
        <taxon>Culicoidea</taxon>
        <taxon>Culicidae</taxon>
        <taxon>Culicinae</taxon>
        <taxon>Culicini</taxon>
        <taxon>Culex</taxon>
        <taxon>Culex</taxon>
    </lineage>
</organism>
<proteinExistence type="predicted"/>
<evidence type="ECO:0000256" key="1">
    <source>
        <dbReference type="SAM" id="MobiDB-lite"/>
    </source>
</evidence>
<comment type="caution">
    <text evidence="3">The sequence shown here is derived from an EMBL/GenBank/DDBJ whole genome shotgun (WGS) entry which is preliminary data.</text>
</comment>
<protein>
    <submittedName>
        <fullName evidence="3">Uncharacterized protein</fullName>
    </submittedName>
</protein>
<dbReference type="Proteomes" id="UP001562425">
    <property type="component" value="Unassembled WGS sequence"/>
</dbReference>
<sequence length="499" mass="56305">MICTPHYSRRSLVASSNDRESSIDPASSSLESSARTSRMIGRDRVDTIAMGSTLLAVVLVVGLFGPTLAINPLAKDEEVVNATSSIFENVQAAQASTESLKNDMPSSDYLRFGAQGLLEYVSNVSTKFTPVFENFDQKDLDQIQQSLIEAIRYLNGYEVVNSISLLQNVDYNLYNHNQFRSINSDLRIASIGLSEALFDQRDVSSALDDLLASTDKLTEHVGRVSDAIQRGEAWTAETTARATAAQRAFNESIDNYLNGSLTQLDDLSESLTNLRTYEEELYQKMKDKIPMFPKSTVNYFITLKKSLENLIQKVLINFENMRLYKHREIEQWKVRSSINAPISYMTQVAVQVSADPMLANDCTEAYIEKLLAFPNFTVSHVNGCLADQTSNEEKTFDVITNVIDNYVAGAINASYAAFDICFRYAPKKLNYCLELNGYENTWANGRIYTASKQIESLVDGEIQNNFNTCIAQIGYFLNYHNLQEMCFYNKKRNRPRGRW</sequence>
<keyword evidence="2" id="KW-0472">Membrane</keyword>
<keyword evidence="2" id="KW-0812">Transmembrane</keyword>